<protein>
    <submittedName>
        <fullName evidence="1">Uncharacterized protein</fullName>
    </submittedName>
</protein>
<evidence type="ECO:0000313" key="2">
    <source>
        <dbReference type="Proteomes" id="UP001178461"/>
    </source>
</evidence>
<dbReference type="AlphaFoldDB" id="A0AA35L049"/>
<dbReference type="EMBL" id="OX395136">
    <property type="protein sequence ID" value="CAI5787442.1"/>
    <property type="molecule type" value="Genomic_DNA"/>
</dbReference>
<reference evidence="1" key="1">
    <citation type="submission" date="2022-12" db="EMBL/GenBank/DDBJ databases">
        <authorList>
            <person name="Alioto T."/>
            <person name="Alioto T."/>
            <person name="Gomez Garrido J."/>
        </authorList>
    </citation>
    <scope>NUCLEOTIDE SEQUENCE</scope>
</reference>
<proteinExistence type="predicted"/>
<organism evidence="1 2">
    <name type="scientific">Podarcis lilfordi</name>
    <name type="common">Lilford's wall lizard</name>
    <dbReference type="NCBI Taxonomy" id="74358"/>
    <lineage>
        <taxon>Eukaryota</taxon>
        <taxon>Metazoa</taxon>
        <taxon>Chordata</taxon>
        <taxon>Craniata</taxon>
        <taxon>Vertebrata</taxon>
        <taxon>Euteleostomi</taxon>
        <taxon>Lepidosauria</taxon>
        <taxon>Squamata</taxon>
        <taxon>Bifurcata</taxon>
        <taxon>Unidentata</taxon>
        <taxon>Episquamata</taxon>
        <taxon>Laterata</taxon>
        <taxon>Lacertibaenia</taxon>
        <taxon>Lacertidae</taxon>
        <taxon>Podarcis</taxon>
    </lineage>
</organism>
<sequence length="64" mass="7336">MQPFSQVLDKSTYLVAQAGISCIYEGMQSFNKRNTKQVCDVKPVGCSLEPPTHYCNVMCQYEYY</sequence>
<evidence type="ECO:0000313" key="1">
    <source>
        <dbReference type="EMBL" id="CAI5787442.1"/>
    </source>
</evidence>
<name>A0AA35L049_9SAUR</name>
<dbReference type="Proteomes" id="UP001178461">
    <property type="component" value="Chromosome 11"/>
</dbReference>
<keyword evidence="2" id="KW-1185">Reference proteome</keyword>
<gene>
    <name evidence="1" type="ORF">PODLI_1B036622</name>
</gene>
<accession>A0AA35L049</accession>